<keyword evidence="2" id="KW-0378">Hydrolase</keyword>
<name>A0ABT4N2H7_GORRU</name>
<dbReference type="Gene3D" id="1.10.287.1060">
    <property type="entry name" value="ESAT-6-like"/>
    <property type="match status" value="1"/>
</dbReference>
<comment type="caution">
    <text evidence="2">The sequence shown here is derived from an EMBL/GenBank/DDBJ whole genome shotgun (WGS) entry which is preliminary data.</text>
</comment>
<dbReference type="SUPFAM" id="SSF140453">
    <property type="entry name" value="EsxAB dimer-like"/>
    <property type="match status" value="1"/>
</dbReference>
<dbReference type="SUPFAM" id="SSF53474">
    <property type="entry name" value="alpha/beta-Hydrolases"/>
    <property type="match status" value="1"/>
</dbReference>
<gene>
    <name evidence="2" type="ORF">O4213_26095</name>
</gene>
<dbReference type="EMBL" id="JAPWIE010000010">
    <property type="protein sequence ID" value="MCZ4553484.1"/>
    <property type="molecule type" value="Genomic_DNA"/>
</dbReference>
<feature type="domain" description="DUF1023" evidence="1">
    <location>
        <begin position="341"/>
        <end position="511"/>
    </location>
</feature>
<protein>
    <submittedName>
        <fullName evidence="2">Alpha/beta hydrolase</fullName>
    </submittedName>
</protein>
<dbReference type="Proteomes" id="UP001067235">
    <property type="component" value="Unassembled WGS sequence"/>
</dbReference>
<dbReference type="GO" id="GO:0016787">
    <property type="term" value="F:hydrolase activity"/>
    <property type="evidence" value="ECO:0007669"/>
    <property type="project" value="UniProtKB-KW"/>
</dbReference>
<keyword evidence="3" id="KW-1185">Reference proteome</keyword>
<evidence type="ECO:0000313" key="2">
    <source>
        <dbReference type="EMBL" id="MCZ4553484.1"/>
    </source>
</evidence>
<proteinExistence type="predicted"/>
<evidence type="ECO:0000259" key="1">
    <source>
        <dbReference type="Pfam" id="PF06259"/>
    </source>
</evidence>
<dbReference type="InterPro" id="IPR010427">
    <property type="entry name" value="DUF1023"/>
</dbReference>
<dbReference type="InterPro" id="IPR029058">
    <property type="entry name" value="AB_hydrolase_fold"/>
</dbReference>
<reference evidence="2" key="1">
    <citation type="submission" date="2022-12" db="EMBL/GenBank/DDBJ databases">
        <authorList>
            <person name="Krivoruchko A.V."/>
            <person name="Elkin A."/>
        </authorList>
    </citation>
    <scope>NUCLEOTIDE SEQUENCE</scope>
    <source>
        <strain evidence="2">IEGM 1388</strain>
    </source>
</reference>
<organism evidence="2 3">
    <name type="scientific">Gordonia rubripertincta</name>
    <name type="common">Rhodococcus corallinus</name>
    <dbReference type="NCBI Taxonomy" id="36822"/>
    <lineage>
        <taxon>Bacteria</taxon>
        <taxon>Bacillati</taxon>
        <taxon>Actinomycetota</taxon>
        <taxon>Actinomycetes</taxon>
        <taxon>Mycobacteriales</taxon>
        <taxon>Gordoniaceae</taxon>
        <taxon>Gordonia</taxon>
    </lineage>
</organism>
<dbReference type="RefSeq" id="WP_301574131.1">
    <property type="nucleotide sequence ID" value="NZ_JAPWIE010000010.1"/>
</dbReference>
<dbReference type="InterPro" id="IPR036689">
    <property type="entry name" value="ESAT-6-like_sf"/>
</dbReference>
<evidence type="ECO:0000313" key="3">
    <source>
        <dbReference type="Proteomes" id="UP001067235"/>
    </source>
</evidence>
<dbReference type="Pfam" id="PF06259">
    <property type="entry name" value="Abhydrolase_8"/>
    <property type="match status" value="1"/>
</dbReference>
<sequence length="569" mass="60385">MSTPTVSQARTWASNAHFLSSTATGIDTAVDTFDTAMNDVARSVATTMDSWRGDAAEASQARTDSEKQAGNRLAITILDIADAITRLGPDVVRSSEVVRNWANSIARNGFLVADNGTVTAPADSRPGHPIAIPASLGYEEARAFAVRRAAEYQSYLTDALATAGSADAVLAAAITETLGELVQNADRATTAVPLSPVVRDIISGRGRLPSDPQALNDFWDGLTSAEKAALWDHDRGVGNMDGIPVADRDHFNRRYLGELQNEARGKIVDIEALEPDPAQYPTRNAPGEQGNPNGYRQRLEDWQQLHDSATDDLAGLTGLQNTVAAESGQRKRYLMKVDRRHAVVAVNNPDTADNVATYVPGTGANIHGIGGGVERADRMVKAASDADKSSETATIAWFGYDAPPNLLEAGAGVYAARGAEPLVNLQEGLRATHEGLGRSHNTIISHSYGTVVAAEAASGRRELNVDDVVFVASPGLGGPDDVGDLNLTGPDDRPNAQRVWATVSPDDVINLVEVVHGADPHDSGFGARVFESERGPGVSLEAHSDYWDDKSVSLLNMGRIIAGKYGDVQ</sequence>
<accession>A0ABT4N2H7</accession>